<organism evidence="3 4">
    <name type="scientific">Halobacteriovorax marinus</name>
    <dbReference type="NCBI Taxonomy" id="97084"/>
    <lineage>
        <taxon>Bacteria</taxon>
        <taxon>Pseudomonadati</taxon>
        <taxon>Bdellovibrionota</taxon>
        <taxon>Bacteriovoracia</taxon>
        <taxon>Bacteriovoracales</taxon>
        <taxon>Halobacteriovoraceae</taxon>
        <taxon>Halobacteriovorax</taxon>
    </lineage>
</organism>
<name>A0A1Y5FJC9_9BACT</name>
<evidence type="ECO:0008006" key="5">
    <source>
        <dbReference type="Google" id="ProtNLM"/>
    </source>
</evidence>
<gene>
    <name evidence="3" type="ORF">A9Q84_02745</name>
</gene>
<protein>
    <recommendedName>
        <fullName evidence="5">Lipoprotein</fullName>
    </recommendedName>
</protein>
<feature type="chain" id="PRO_5012621898" description="Lipoprotein" evidence="2">
    <location>
        <begin position="25"/>
        <end position="1706"/>
    </location>
</feature>
<feature type="region of interest" description="Disordered" evidence="1">
    <location>
        <begin position="25"/>
        <end position="48"/>
    </location>
</feature>
<comment type="caution">
    <text evidence="3">The sequence shown here is derived from an EMBL/GenBank/DDBJ whole genome shotgun (WGS) entry which is preliminary data.</text>
</comment>
<evidence type="ECO:0000313" key="4">
    <source>
        <dbReference type="Proteomes" id="UP000196531"/>
    </source>
</evidence>
<sequence>MIKNKVLNILVILFTLTLVSCVDAGSGGKRKTSSASGSTSSPSDTGSTPQALDTYWYYNGQEITGTMSINQDIQTVAYLRGTTIHNFLELNDNYTKQYCLVASFNDGALTKNTMNVRAVPIVITNFATNSIERLLRVDFINDAVNSSMCNGAVDVLDANGVVDPVQIPNPGSSPADMCATCTAPFVSKNISLYTYQSLMISNGTINSPSVTGLDALNVLINPANTSTNPVGSCTNTECNAKGFDCCLEGQCVNDTAVRPDVSTSSTEYIQAEAEVALDPLNFLKWPEVYFICPNIVHPTPTPTTPPSPIPAADALFQGLLKEYNCLEGGKLATPDYTACETTFDLAAYDIIKNNVWDKCGCEATGALRNIKCPDYGLKSVKDINDNIIEILCDVPPAPSGPTPSQYLNEAVPVRSVPHRFFDTTGVVWDDITKISDPTVIQEGQQFTYTDTISKSDPTTTQFSMNAILGAMSVTLSDAMPAKTLDLEFDQTYVISISSGFYTPCPQCADDAWFATFKSKPSSYNGTGLQSVGYTTSRSEYGNNTTIGNYEDTIFGRACWIPPTMIPFTHEKSLDLIAQRRNRLTAQSALYVNGYQRDWYGFNQGALIGSFNGVNWFAIGKGRRVTSTSTKLFLAINASFADLSDKTDFLVNVVTDTGSATASDFDYDPNLALTDARQNQGGSCQENHQCAVDSDCIKKLGWEYTCADVNQHKSKWPNFDINGDEIVNEEVVSLAFGNIIFGTQPAVSPKRCVYRGAGAVCSVSRTDLGTASKLFQCAPNFYCAKLDETEFNIEVIRSPNQLSNILFGQEADVLGRPRYYLGGATTFSLETNLVTNADGTQTYDASAAPIKTASDQIKHNIAGYFSDNELDTRLGDVGICRPGKDIAQASQESMQGNKDSSGRTDYINQISSCDSTLTTGFSRVKACPVLDVDGDYIDNTSADFAVFAQEQNMCGASSISTINSTQKSVFFEIEAETLSVITNLIEPKIVADACLRKAGAACQTDLECGPGRLHSQQALFYDQSHFGNTEAEHKFWQEELICSQAQKQPNFTDPDYASYDVTKNNCCREVGKEITMFTQGPDSIIPSNTSSNLGGDPTKYLTTTRYPQNGPSAEGRYSRYSIVTAQNHGLFPGAINAFISGNTPVFQAPIVAASEAPAAYQWKTIDETAQRTCCGRGWVRKFADGTNDWSNRNRLSISPTEFSCLNTRSKLQFTTSPQADLAVRTQNYFGEFSKVCQSPADNGGCIQAPITKSSAFEVLEPTDDATTTFVLSTLPDEDPSGGTLLQVNGLSSDVPYMPTPLRHVANLSSEGPFNYFHNSDFHLAIRVIVPAYISVVDDTGLGTAITPTGVNVVKMTDSVETSNYTLTYTGTCAGAQGINEWCYRLVNGKVVIDARVSENSDSTTDVDPTNNFSYAGLEITFENQNKIAANPENDPMIAGNDLYYLTKLGRLELLGIPQIVYEPLYCNSDKEQLIGGIYKQTTRTTFNAASFEYDNASNPNGRDINEIYGSAAPALSEANPNPRVVNGTEIDQTTIWSDNEFMCCKNLGEETDDPGLCCSGFAPAPSGGGTGSAVPARTCKLPPGTNLNVYFNKFVSGDGMGSTQPGGGLEDTDFVPETGEVKLESASYNKIKALGVAYCDSATTRGGAAFGYFFAEPNTGNYFQNGALDDSKMWSINDSNLDYDDANDTGFVRFLDGFRWNHHQYCN</sequence>
<evidence type="ECO:0000256" key="2">
    <source>
        <dbReference type="SAM" id="SignalP"/>
    </source>
</evidence>
<evidence type="ECO:0000256" key="1">
    <source>
        <dbReference type="SAM" id="MobiDB-lite"/>
    </source>
</evidence>
<reference evidence="4" key="1">
    <citation type="journal article" date="2017" name="Proc. Natl. Acad. Sci. U.S.A.">
        <title>Simulation of Deepwater Horizon oil plume reveals substrate specialization within a complex community of hydrocarbon-degraders.</title>
        <authorList>
            <person name="Hu P."/>
            <person name="Dubinsky E.A."/>
            <person name="Probst A.J."/>
            <person name="Wang J."/>
            <person name="Sieber C.M.K."/>
            <person name="Tom L.M."/>
            <person name="Gardinali P."/>
            <person name="Banfield J.F."/>
            <person name="Atlas R.M."/>
            <person name="Andersen G.L."/>
        </authorList>
    </citation>
    <scope>NUCLEOTIDE SEQUENCE [LARGE SCALE GENOMIC DNA]</scope>
</reference>
<dbReference type="Proteomes" id="UP000196531">
    <property type="component" value="Unassembled WGS sequence"/>
</dbReference>
<feature type="compositionally biased region" description="Low complexity" evidence="1">
    <location>
        <begin position="33"/>
        <end position="48"/>
    </location>
</feature>
<evidence type="ECO:0000313" key="3">
    <source>
        <dbReference type="EMBL" id="OUR99967.1"/>
    </source>
</evidence>
<accession>A0A1Y5FJC9</accession>
<proteinExistence type="predicted"/>
<dbReference type="PROSITE" id="PS51257">
    <property type="entry name" value="PROKAR_LIPOPROTEIN"/>
    <property type="match status" value="1"/>
</dbReference>
<feature type="signal peptide" evidence="2">
    <location>
        <begin position="1"/>
        <end position="24"/>
    </location>
</feature>
<dbReference type="EMBL" id="MAAO01000002">
    <property type="protein sequence ID" value="OUR99967.1"/>
    <property type="molecule type" value="Genomic_DNA"/>
</dbReference>
<keyword evidence="2" id="KW-0732">Signal</keyword>